<dbReference type="FunFam" id="3.30.559.10:FF:000012">
    <property type="entry name" value="Non-ribosomal peptide synthetase"/>
    <property type="match status" value="1"/>
</dbReference>
<evidence type="ECO:0000313" key="7">
    <source>
        <dbReference type="Proteomes" id="UP000663914"/>
    </source>
</evidence>
<evidence type="ECO:0000259" key="5">
    <source>
        <dbReference type="PROSITE" id="PS50075"/>
    </source>
</evidence>
<dbReference type="Gene3D" id="3.30.300.30">
    <property type="match status" value="2"/>
</dbReference>
<reference evidence="6" key="2">
    <citation type="submission" date="2021-03" db="EMBL/GenBank/DDBJ databases">
        <authorList>
            <person name="Valentovich L.N."/>
            <person name="Akhremchuk A.E."/>
            <person name="Miamin V.E."/>
        </authorList>
    </citation>
    <scope>NUCLEOTIDE SEQUENCE</scope>
    <source>
        <strain evidence="6">3prime</strain>
    </source>
</reference>
<proteinExistence type="predicted"/>
<dbReference type="PROSITE" id="PS00012">
    <property type="entry name" value="PHOSPHOPANTETHEINE"/>
    <property type="match status" value="1"/>
</dbReference>
<protein>
    <submittedName>
        <fullName evidence="6">Amino acid adenylation domain-containing protein</fullName>
    </submittedName>
</protein>
<dbReference type="Gene3D" id="3.30.559.30">
    <property type="entry name" value="Nonribosomal peptide synthetase, condensation domain"/>
    <property type="match status" value="4"/>
</dbReference>
<feature type="domain" description="Carrier" evidence="5">
    <location>
        <begin position="2485"/>
        <end position="2560"/>
    </location>
</feature>
<dbReference type="Gene3D" id="3.30.559.10">
    <property type="entry name" value="Chloramphenicol acetyltransferase-like domain"/>
    <property type="match status" value="4"/>
</dbReference>
<dbReference type="FunFam" id="1.10.1200.10:FF:000005">
    <property type="entry name" value="Nonribosomal peptide synthetase 1"/>
    <property type="match status" value="1"/>
</dbReference>
<organism evidence="6 7">
    <name type="scientific">Pseudomonas corrugata</name>
    <dbReference type="NCBI Taxonomy" id="47879"/>
    <lineage>
        <taxon>Bacteria</taxon>
        <taxon>Pseudomonadati</taxon>
        <taxon>Pseudomonadota</taxon>
        <taxon>Gammaproteobacteria</taxon>
        <taxon>Pseudomonadales</taxon>
        <taxon>Pseudomonadaceae</taxon>
        <taxon>Pseudomonas</taxon>
    </lineage>
</organism>
<dbReference type="Pfam" id="PF13193">
    <property type="entry name" value="AMP-binding_C"/>
    <property type="match status" value="2"/>
</dbReference>
<dbReference type="Proteomes" id="UP000663914">
    <property type="component" value="Chromosome"/>
</dbReference>
<dbReference type="GO" id="GO:0031177">
    <property type="term" value="F:phosphopantetheine binding"/>
    <property type="evidence" value="ECO:0007669"/>
    <property type="project" value="InterPro"/>
</dbReference>
<dbReference type="FunFam" id="3.30.300.30:FF:000015">
    <property type="entry name" value="Nonribosomal peptide synthase SidD"/>
    <property type="match status" value="2"/>
</dbReference>
<dbReference type="InterPro" id="IPR023213">
    <property type="entry name" value="CAT-like_dom_sf"/>
</dbReference>
<dbReference type="Gene3D" id="3.60.130.10">
    <property type="entry name" value="Clavaminate synthase-like"/>
    <property type="match status" value="1"/>
</dbReference>
<evidence type="ECO:0000313" key="6">
    <source>
        <dbReference type="EMBL" id="QTH16556.1"/>
    </source>
</evidence>
<dbReference type="CDD" id="cd19543">
    <property type="entry name" value="DCL_NRPS"/>
    <property type="match status" value="2"/>
</dbReference>
<dbReference type="PROSITE" id="PS50075">
    <property type="entry name" value="CARRIER"/>
    <property type="match status" value="2"/>
</dbReference>
<dbReference type="InterPro" id="IPR000873">
    <property type="entry name" value="AMP-dep_synth/lig_dom"/>
</dbReference>
<dbReference type="InterPro" id="IPR020806">
    <property type="entry name" value="PKS_PP-bd"/>
</dbReference>
<accession>A0A8B6UXC9</accession>
<dbReference type="Gene3D" id="3.40.50.12780">
    <property type="entry name" value="N-terminal domain of ligase-like"/>
    <property type="match status" value="1"/>
</dbReference>
<name>A0A8B6UXC9_9PSED</name>
<dbReference type="InterPro" id="IPR006162">
    <property type="entry name" value="Ppantetheine_attach_site"/>
</dbReference>
<dbReference type="GO" id="GO:0016706">
    <property type="term" value="F:2-oxoglutarate-dependent dioxygenase activity"/>
    <property type="evidence" value="ECO:0007669"/>
    <property type="project" value="UniProtKB-ARBA"/>
</dbReference>
<dbReference type="InterPro" id="IPR010071">
    <property type="entry name" value="AA_adenyl_dom"/>
</dbReference>
<dbReference type="Pfam" id="PF00668">
    <property type="entry name" value="Condensation"/>
    <property type="match status" value="4"/>
</dbReference>
<dbReference type="GO" id="GO:0005829">
    <property type="term" value="C:cytosol"/>
    <property type="evidence" value="ECO:0007669"/>
    <property type="project" value="TreeGrafter"/>
</dbReference>
<dbReference type="GO" id="GO:0044550">
    <property type="term" value="P:secondary metabolite biosynthetic process"/>
    <property type="evidence" value="ECO:0007669"/>
    <property type="project" value="TreeGrafter"/>
</dbReference>
<dbReference type="Pfam" id="PF02668">
    <property type="entry name" value="TauD"/>
    <property type="match status" value="1"/>
</dbReference>
<dbReference type="FunFam" id="2.30.38.10:FF:000001">
    <property type="entry name" value="Non-ribosomal peptide synthetase PvdI"/>
    <property type="match status" value="1"/>
</dbReference>
<dbReference type="SMART" id="SM00823">
    <property type="entry name" value="PKS_PP"/>
    <property type="match status" value="2"/>
</dbReference>
<dbReference type="InterPro" id="IPR003819">
    <property type="entry name" value="TauD/TfdA-like"/>
</dbReference>
<dbReference type="SUPFAM" id="SSF56801">
    <property type="entry name" value="Acetyl-CoA synthetase-like"/>
    <property type="match status" value="2"/>
</dbReference>
<evidence type="ECO:0000256" key="3">
    <source>
        <dbReference type="ARBA" id="ARBA00022553"/>
    </source>
</evidence>
<dbReference type="SUPFAM" id="SSF52777">
    <property type="entry name" value="CoA-dependent acyltransferases"/>
    <property type="match status" value="8"/>
</dbReference>
<dbReference type="PROSITE" id="PS00455">
    <property type="entry name" value="AMP_BINDING"/>
    <property type="match status" value="2"/>
</dbReference>
<dbReference type="InterPro" id="IPR042098">
    <property type="entry name" value="TauD-like_sf"/>
</dbReference>
<evidence type="ECO:0000256" key="4">
    <source>
        <dbReference type="ARBA" id="ARBA00023002"/>
    </source>
</evidence>
<dbReference type="InterPro" id="IPR045851">
    <property type="entry name" value="AMP-bd_C_sf"/>
</dbReference>
<dbReference type="InterPro" id="IPR036736">
    <property type="entry name" value="ACP-like_sf"/>
</dbReference>
<dbReference type="FunFam" id="1.10.1200.10:FF:000016">
    <property type="entry name" value="Non-ribosomal peptide synthase"/>
    <property type="match status" value="1"/>
</dbReference>
<dbReference type="InterPro" id="IPR001242">
    <property type="entry name" value="Condensation_dom"/>
</dbReference>
<dbReference type="RefSeq" id="WP_208555615.1">
    <property type="nucleotide sequence ID" value="NZ_CP072011.1"/>
</dbReference>
<keyword evidence="4" id="KW-0560">Oxidoreductase</keyword>
<dbReference type="InterPro" id="IPR020845">
    <property type="entry name" value="AMP-binding_CS"/>
</dbReference>
<dbReference type="InterPro" id="IPR025110">
    <property type="entry name" value="AMP-bd_C"/>
</dbReference>
<dbReference type="GO" id="GO:0072330">
    <property type="term" value="P:monocarboxylic acid biosynthetic process"/>
    <property type="evidence" value="ECO:0007669"/>
    <property type="project" value="UniProtKB-ARBA"/>
</dbReference>
<dbReference type="InterPro" id="IPR009081">
    <property type="entry name" value="PP-bd_ACP"/>
</dbReference>
<feature type="domain" description="Carrier" evidence="5">
    <location>
        <begin position="972"/>
        <end position="1046"/>
    </location>
</feature>
<dbReference type="Gene3D" id="2.30.38.10">
    <property type="entry name" value="Luciferase, Domain 3"/>
    <property type="match status" value="1"/>
</dbReference>
<dbReference type="CDD" id="cd19531">
    <property type="entry name" value="LCL_NRPS-like"/>
    <property type="match status" value="1"/>
</dbReference>
<keyword evidence="3" id="KW-0597">Phosphoprotein</keyword>
<sequence>MNNIEDIYSLSPTQHGLLFHSVFEPDSRVYYQQLSLEMNGPLQLNAFRGAWQALMQRHAVLRSAFLWEELDDAYQVVQQDVDLPLTELDWQDRADPQAALEQLGLEQRAQPLELNESPLMRVCLVRLAPERWHLIWTFHHILMDGWSVGIAVQEWLALYYEQAHGRPAHLPPTRAYRDYIAWLAEQDMAATEGFWREQLQDLSEPTPLPNFAVREAAPAGAPFAERESLLDDSETEQLAQFTRRHDLTINTLIQGAWALLLGQHAGRDDVIYGVTVAGRPENLAAVDSTVGLFINTLPLRVQWADSPALVDWLQQLQHANSDLRHHAYLPLGKLKAMTRIAAEQALFDSILVFENFPVTDALNQDTGGLSFSAPASEQRADGITLTQGRNHFPLSLIVMPDKQLHYLISYDRSRFSDAEVAVLSAQLRAILLAMTAQAQCRVNELEWLSPEERQQLLVQGFGAQLPVPQDCLHQRFEQQVAAYPEQLAVRDLQVALTYRELDQQANRLSQYLRAQGIGHDSVVALAMERSADFVVALLATLKAGAAYLPLDIKQPAGRLADVLVDSRAALLIGASPSPLLKGLAEHTPTLWLTEQAQAIAAQPDMPPAVAHSPTDAAYVIYTSGSTGTPKGVVVEHRSIVDYLTAVQAVLNPPAAACYGLLSSIAADLGHTQLFGALCSGASLLLVDEDSGFSPLALAELFDQHPVDVLKITPSHLTGLLQALPDARLLPRALLVFGGDALSPALLEQVNRLAPDLKVFNHYGPSEATVGAIATELPAGLRSIALGRPLPNRQLRVVDSNGRLAAIGVSGELLISGALARGYLHRDDLTAERFHVDANEQRWYRTGDRVRWQVDGQIAFLGRVDSQVKIRGNRLELGEVEAQIKRLSPLIEQALVSVVELDGSPRLVAWLVASQSISPAKLRNDLSARVPDYMVPAHFITLDELPLTRNGKVDVQRLPMPQKPTDDSASHVAPRNEVEALLADIWQDVLKLERVGVHDNFFALGGDSIINLQIIARANQQGLKLTPRQLFENRTIADIARVLGADASQGVAENLADGYELPLGAGQRARLQQGPLEATWRCVALAQTIDSNLLGQAISALQHHHQALRLALKALPEEQWQQRVLGSAKAPMISHEKLAVCDPLHLQALAQAGVDALELDAGQTLHACLLDVAGKPSLLLAAHPLCVDEASWSLLLTDLNLALAQLMYHRPVRLSYTGGDFSQWTRHQQAHAQSDALDDAWEHWLQYAGLEPLQLPESEQPSSVIEQTLPATTSSELKRVAEVLQLDWNNLLAAAVVEQCRELGGDGMIALSVQGTRPAAERLPVDAPIAVADLEPARILGPLDLAVPYFLQTEGDSLLQRVQALVAQMRAYPQHGVDYGALRYLSDNTYLQEPLRDLPAAAVAIRWLGNLDSHREAHGLLAQVEAANPSTASTCPLTLDAWWQDDCLHLRGQGALAASWAPRLMQRLSELAGLHTATDLRPASQAFPLCHKQAATLAAEPLDWLNIEDVYPLSSMQQGMLLHTLLQPHSGIYLMQQRYSWDGVLQRPAMEAAWQLFLQRHPMMRTAFWWQEDHEPLQCVYRQTHRAFDWQDLRHLDEEQQRLAMDQALEAQRLQGFDMACAPLTHLRVFQLDERRFAVVRSFHHILTDAWCFGLLMEDLLAIYQALVRQEPVARPRLRSFRGYMSWLERHDMAAAHAFWQAEMAGFSEPTPLHVDSPVARPEQAPEQVGDFDQTLSIAQTQRLQQLCQQYQLTPNTWIQGAWALLLSRYSGNRDVLFGVTVAGRPTDLAGVEEMVGLFINSLPLRVDVDPQAPVADWLQALLSHNAQLREHESASLVDIQPCSEVPRGQQLFDSLVVFENAPLDISSVQLDAFSIDIYEDRVHTNFPMTVVLYPGDRLGIRLSYDSQRFSTDTVQRMLGHLVQLLSSMLDQPQAPLGSLHMLPEAERQQLQIECNRSAVDFPLERGYAALFADQVQRRAQHLAAVCQGQSLTYAELDRRANAIAHSLQASGAGPETLVALFAERGLALLTMMIATLKVGAAFQALDIQQPPARLAELLNLGEAPLLLVCESATATLDNVLPQMNRQPTCLIAQALWQGGAQAPVSYAHTPDQLAYVIFTSGSTGTPKGVMVEQRGMLNNMFGKVPSLGLGEHDRIAQTASAAFDISVWQFLAAPLFGATVHILPDAQAHDPVALLDAVQEHGLTLLETVPALIRGMLQESQAHHNLASLRWLLPTGEALPPALARDWFARFPAIPLMNAYGPAECSDDVSFHPITEAPTDDCLHMPIGKPTANNQVFVLDSALRMVPLGVPGELCIGGVGVGRGYLRDPQRTQEAFVPHPFQADTRLYRSGDIGRMRADGVIEYLGRRDQQVKIRGHRIELGEIENRLMQHPAVDSAAVLALPDARGALQLVAWYVLDSTADLGGESAQQLLSAYLGTQLAHYMVPARWLALEQLPLNANGKVDRRALAAKGVPQTETTDELCVAPRTATEQVLAELWQEILGLDSVGVHDDFFAIGGHSLLATQVLSRIRRRLNVSLPLRTLFERGTLEQLAAAVDQQRDTQVAAEGDNEIALAPRHQPLPLSYAQQRLWFLDRFEGPSAAYNMSTVVRLRGALDIPALQAALQTVLERHESLRTAFHLNGDQPCQVISPVPRVDLTPTELGQLAGEAQASTMQRLIDEQAGTPFDLQQAPMLRANLLRLGTDDHVLQLVLHHIATDAWSMGILVQELIVGYQAYTSGSTPALPVLPVLPIQYADYAYWQRSEAQQRLLARAIDYWRRQLHGAPTLIPLPLDCPRPARPDYQGAALEQRFSPAQTRVLKAYAQKQRATLFMVLLNAFNSLMQRATGASDFIVGTDLANREHPALEHLIGFFVNVLPIRARLSEGETFDARLQRLREDCLSAFQHQQVPFDKLVEELQPPRTPGVNPLVQVLFVMQNTPSGNANLPDLEVEHLVPRQESSKFDLAVFVEEDEEQGLNVRWVYRTSVLQEATVQRFEQGFESLVEQIASASGPALDHWSWRLEEGQGSTAPALPDSPADDATARSARKLSKLSKLKQTRATAVSQLAHEQVRSRSLIPGQPLPLVIEPLLSDLDPVHWALQAREWINGQLRTHGGLLFRGFNLPDAAAFEQFAQAIEPDLYGTYGDLPKNTSGKNIYHSTPYPEQHMILFHNESSHLPQWPRKQWFYCETPSPVGGCTPIVDCRQVLARLPNDIVTRLKTHGLLYVRHFTDKLDVRWQDFFKTEQREDVERQCRASGMRWEWLGADNLRIAQHCPAIVEHPDTLELSFFNQVQLHHTACLEPEVRSNLINLFGPEHLPRNVYYGDGSVIEDAVMDVIGAAYEDCAVRFTWQKGDMVMLDNMLVAHARDPFEGERKICVAMGQMMRREQLTGHLPQAQPLPVAEVLA</sequence>
<comment type="cofactor">
    <cofactor evidence="1">
        <name>pantetheine 4'-phosphate</name>
        <dbReference type="ChEBI" id="CHEBI:47942"/>
    </cofactor>
</comment>
<keyword evidence="2" id="KW-0596">Phosphopantetheine</keyword>
<dbReference type="NCBIfam" id="NF003417">
    <property type="entry name" value="PRK04813.1"/>
    <property type="match status" value="2"/>
</dbReference>
<dbReference type="Pfam" id="PF00501">
    <property type="entry name" value="AMP-binding"/>
    <property type="match status" value="2"/>
</dbReference>
<dbReference type="GO" id="GO:0043041">
    <property type="term" value="P:amino acid activation for nonribosomal peptide biosynthetic process"/>
    <property type="evidence" value="ECO:0007669"/>
    <property type="project" value="TreeGrafter"/>
</dbReference>
<reference evidence="6" key="1">
    <citation type="book" date="2019" name="MICROBIAL BIOTECHNOLOGY" publisher="Unknown Publisher">
        <title>Optimization of recombineering for directed mutagenesis of bacteria Pseudomonas corrugata 3'.</title>
        <authorList>
            <person name="Buinitskaja S.V."/>
            <person name="Pilipenok N."/>
            <person name="Valentovich L.N."/>
        </authorList>
    </citation>
    <scope>NUCLEOTIDE SEQUENCE</scope>
    <source>
        <strain evidence="6">3prime</strain>
    </source>
</reference>
<dbReference type="FunFam" id="3.40.50.980:FF:000001">
    <property type="entry name" value="Non-ribosomal peptide synthetase"/>
    <property type="match status" value="1"/>
</dbReference>
<dbReference type="PANTHER" id="PTHR45527:SF1">
    <property type="entry name" value="FATTY ACID SYNTHASE"/>
    <property type="match status" value="1"/>
</dbReference>
<dbReference type="InterPro" id="IPR042099">
    <property type="entry name" value="ANL_N_sf"/>
</dbReference>
<evidence type="ECO:0000256" key="1">
    <source>
        <dbReference type="ARBA" id="ARBA00001957"/>
    </source>
</evidence>
<dbReference type="EMBL" id="CP072011">
    <property type="protein sequence ID" value="QTH16556.1"/>
    <property type="molecule type" value="Genomic_DNA"/>
</dbReference>
<dbReference type="SUPFAM" id="SSF51197">
    <property type="entry name" value="Clavaminate synthase-like"/>
    <property type="match status" value="1"/>
</dbReference>
<dbReference type="Gene3D" id="3.40.50.980">
    <property type="match status" value="2"/>
</dbReference>
<evidence type="ECO:0000256" key="2">
    <source>
        <dbReference type="ARBA" id="ARBA00022450"/>
    </source>
</evidence>
<dbReference type="CDD" id="cd05930">
    <property type="entry name" value="A_NRPS"/>
    <property type="match status" value="2"/>
</dbReference>
<gene>
    <name evidence="6" type="ORF">C4C32_11900</name>
</gene>
<dbReference type="Gene3D" id="1.10.1200.10">
    <property type="entry name" value="ACP-like"/>
    <property type="match status" value="2"/>
</dbReference>
<dbReference type="NCBIfam" id="TIGR01733">
    <property type="entry name" value="AA-adenyl-dom"/>
    <property type="match status" value="2"/>
</dbReference>
<dbReference type="SUPFAM" id="SSF47336">
    <property type="entry name" value="ACP-like"/>
    <property type="match status" value="2"/>
</dbReference>
<dbReference type="Pfam" id="PF00550">
    <property type="entry name" value="PP-binding"/>
    <property type="match status" value="2"/>
</dbReference>
<dbReference type="PANTHER" id="PTHR45527">
    <property type="entry name" value="NONRIBOSOMAL PEPTIDE SYNTHETASE"/>
    <property type="match status" value="1"/>
</dbReference>